<organism evidence="1 2">
    <name type="scientific">Cucumis melo var. makuwa</name>
    <name type="common">Oriental melon</name>
    <dbReference type="NCBI Taxonomy" id="1194695"/>
    <lineage>
        <taxon>Eukaryota</taxon>
        <taxon>Viridiplantae</taxon>
        <taxon>Streptophyta</taxon>
        <taxon>Embryophyta</taxon>
        <taxon>Tracheophyta</taxon>
        <taxon>Spermatophyta</taxon>
        <taxon>Magnoliopsida</taxon>
        <taxon>eudicotyledons</taxon>
        <taxon>Gunneridae</taxon>
        <taxon>Pentapetalae</taxon>
        <taxon>rosids</taxon>
        <taxon>fabids</taxon>
        <taxon>Cucurbitales</taxon>
        <taxon>Cucurbitaceae</taxon>
        <taxon>Benincaseae</taxon>
        <taxon>Cucumis</taxon>
    </lineage>
</organism>
<name>A0A5A7TG41_CUCMM</name>
<comment type="caution">
    <text evidence="1">The sequence shown here is derived from an EMBL/GenBank/DDBJ whole genome shotgun (WGS) entry which is preliminary data.</text>
</comment>
<reference evidence="1 2" key="1">
    <citation type="submission" date="2019-08" db="EMBL/GenBank/DDBJ databases">
        <title>Draft genome sequences of two oriental melons (Cucumis melo L. var makuwa).</title>
        <authorList>
            <person name="Kwon S.-Y."/>
        </authorList>
    </citation>
    <scope>NUCLEOTIDE SEQUENCE [LARGE SCALE GENOMIC DNA]</scope>
    <source>
        <strain evidence="2">cv. SW 3</strain>
        <tissue evidence="1">Leaf</tissue>
    </source>
</reference>
<evidence type="ECO:0000313" key="1">
    <source>
        <dbReference type="EMBL" id="KAA0040621.1"/>
    </source>
</evidence>
<protein>
    <submittedName>
        <fullName evidence="1">UBN2_3 domain-containing protein</fullName>
    </submittedName>
</protein>
<dbReference type="EMBL" id="SSTE01017321">
    <property type="protein sequence ID" value="KAA0040621.1"/>
    <property type="molecule type" value="Genomic_DNA"/>
</dbReference>
<proteinExistence type="predicted"/>
<evidence type="ECO:0000313" key="2">
    <source>
        <dbReference type="Proteomes" id="UP000321393"/>
    </source>
</evidence>
<dbReference type="AlphaFoldDB" id="A0A5A7TG41"/>
<dbReference type="Proteomes" id="UP000321393">
    <property type="component" value="Unassembled WGS sequence"/>
</dbReference>
<dbReference type="OrthoDB" id="1305922at2759"/>
<sequence length="124" mass="14033">MGFCRETVWDTSNDGIQYAKLEKADRIYDFLVELNPNFDTVCCHILGQRPFPSLMEVCFEVRLEENRTNVMGVLTTPALNLLALVPHPRLMIITRIMGNRSLFVSTTRNSGTSRINVGNSMVIP</sequence>
<accession>A0A5A7TG41</accession>
<gene>
    <name evidence="1" type="ORF">E6C27_scaffold262G001980</name>
</gene>